<sequence length="477" mass="53634">MPEELEGLYYRGTLSPPAIEFASPQGKQLFTEALEGGTMEGFFKLISYYQTQSEINYCGIASLAMVFNALAIDPGRTWKGTGPWRWFDDTMLDSCEPLSKIKDEGVSFAKVAYSAYCNGANVEAFRTNESSIDDFRRHVISSASSSEDSHHVITSYHRQVFKQNGNGHYSPIGGYHAGRDMVLILDVARFKYPPHWMPLTLLWEAMDTIDESTGQHRGFMVISRSHKAFVSSLMHSSGHEDLKKVAKYLIEDVPPRMKLKDIKGVENILSVLFKSAPVDLKDFIKCVAEFWRQEDAGVFSSKIEKEEVLKLVEETELFKHLNRWLASEISSCKSLISFGFNENTVFHMKLSLLDQTCRKETNLTLAKADGAKPMTLVSGKIRTNGIDQGIDMLLVPSSLTSQSRNLLHPSTAGILTLLVLALRQRTWAGIKQENLLAQFNHLTSIDNLPTPLQLEVLHLRRQLHFLMIDLRGPSLSG</sequence>
<dbReference type="Pfam" id="PF05023">
    <property type="entry name" value="Phytochelatin"/>
    <property type="match status" value="1"/>
</dbReference>
<comment type="caution">
    <text evidence="7">The sequence shown here is derived from an EMBL/GenBank/DDBJ whole genome shotgun (WGS) entry which is preliminary data.</text>
</comment>
<dbReference type="InterPro" id="IPR038765">
    <property type="entry name" value="Papain-like_cys_pep_sf"/>
</dbReference>
<dbReference type="GO" id="GO:0046938">
    <property type="term" value="P:phytochelatin biosynthetic process"/>
    <property type="evidence" value="ECO:0007669"/>
    <property type="project" value="InterPro"/>
</dbReference>
<dbReference type="InterPro" id="IPR007719">
    <property type="entry name" value="PCS_N"/>
</dbReference>
<name>A0AAP0MBD4_9ROSI</name>
<evidence type="ECO:0000313" key="7">
    <source>
        <dbReference type="EMBL" id="KAK9201464.1"/>
    </source>
</evidence>
<dbReference type="PANTHER" id="PTHR33447">
    <property type="entry name" value="GLUTATHIONE GAMMA-GLUTAMYLCYSTEINYLTRANSFERASE"/>
    <property type="match status" value="1"/>
</dbReference>
<dbReference type="GO" id="GO:0046872">
    <property type="term" value="F:metal ion binding"/>
    <property type="evidence" value="ECO:0007669"/>
    <property type="project" value="UniProtKB-KW"/>
</dbReference>
<dbReference type="FunFam" id="3.90.70.30:FF:000001">
    <property type="entry name" value="Glutathione gamma-glutamylcysteinyltransferase 1"/>
    <property type="match status" value="1"/>
</dbReference>
<keyword evidence="8" id="KW-1185">Reference proteome</keyword>
<dbReference type="Proteomes" id="UP001428341">
    <property type="component" value="Unassembled WGS sequence"/>
</dbReference>
<accession>A0AAP0MBD4</accession>
<feature type="domain" description="Peptidase C83" evidence="6">
    <location>
        <begin position="3"/>
        <end position="227"/>
    </location>
</feature>
<evidence type="ECO:0000259" key="6">
    <source>
        <dbReference type="PROSITE" id="PS51443"/>
    </source>
</evidence>
<dbReference type="GO" id="GO:0010273">
    <property type="term" value="P:detoxification of copper ion"/>
    <property type="evidence" value="ECO:0007669"/>
    <property type="project" value="TreeGrafter"/>
</dbReference>
<dbReference type="Gene3D" id="3.90.70.30">
    <property type="entry name" value="Phytochelatin synthase, N-terminal domain"/>
    <property type="match status" value="1"/>
</dbReference>
<organism evidence="7 8">
    <name type="scientific">Citrus x changshan-huyou</name>
    <dbReference type="NCBI Taxonomy" id="2935761"/>
    <lineage>
        <taxon>Eukaryota</taxon>
        <taxon>Viridiplantae</taxon>
        <taxon>Streptophyta</taxon>
        <taxon>Embryophyta</taxon>
        <taxon>Tracheophyta</taxon>
        <taxon>Spermatophyta</taxon>
        <taxon>Magnoliopsida</taxon>
        <taxon>eudicotyledons</taxon>
        <taxon>Gunneridae</taxon>
        <taxon>Pentapetalae</taxon>
        <taxon>rosids</taxon>
        <taxon>malvids</taxon>
        <taxon>Sapindales</taxon>
        <taxon>Rutaceae</taxon>
        <taxon>Aurantioideae</taxon>
        <taxon>Citrus</taxon>
    </lineage>
</organism>
<dbReference type="PANTHER" id="PTHR33447:SF19">
    <property type="entry name" value="GLUTATHIONE GAMMA-GLUTAMYLCYSTEINYLTRANSFERASE"/>
    <property type="match status" value="1"/>
</dbReference>
<dbReference type="GO" id="GO:0098849">
    <property type="term" value="P:cellular detoxification of cadmium ion"/>
    <property type="evidence" value="ECO:0007669"/>
    <property type="project" value="TreeGrafter"/>
</dbReference>
<keyword evidence="5" id="KW-0012">Acyltransferase</keyword>
<dbReference type="EMBL" id="JBCGBO010000005">
    <property type="protein sequence ID" value="KAK9201464.1"/>
    <property type="molecule type" value="Genomic_DNA"/>
</dbReference>
<evidence type="ECO:0000256" key="4">
    <source>
        <dbReference type="ARBA" id="ARBA00022723"/>
    </source>
</evidence>
<dbReference type="EC" id="2.3.2.15" evidence="1"/>
<dbReference type="PROSITE" id="PS51443">
    <property type="entry name" value="PCS"/>
    <property type="match status" value="1"/>
</dbReference>
<keyword evidence="2" id="KW-0104">Cadmium</keyword>
<proteinExistence type="predicted"/>
<dbReference type="InterPro" id="IPR015407">
    <property type="entry name" value="Phytochelatin_synthase_C"/>
</dbReference>
<keyword evidence="4" id="KW-0479">Metal-binding</keyword>
<dbReference type="GO" id="GO:0016756">
    <property type="term" value="F:glutathione gamma-glutamylcysteinyltransferase activity"/>
    <property type="evidence" value="ECO:0007669"/>
    <property type="project" value="UniProtKB-EC"/>
</dbReference>
<gene>
    <name evidence="7" type="ORF">WN944_016667</name>
</gene>
<dbReference type="Pfam" id="PF09328">
    <property type="entry name" value="Phytochelatin_C"/>
    <property type="match status" value="1"/>
</dbReference>
<keyword evidence="3" id="KW-0808">Transferase</keyword>
<evidence type="ECO:0000313" key="8">
    <source>
        <dbReference type="Proteomes" id="UP001428341"/>
    </source>
</evidence>
<evidence type="ECO:0000256" key="3">
    <source>
        <dbReference type="ARBA" id="ARBA00022679"/>
    </source>
</evidence>
<dbReference type="InterPro" id="IPR040409">
    <property type="entry name" value="PCS-like"/>
</dbReference>
<evidence type="ECO:0000256" key="5">
    <source>
        <dbReference type="ARBA" id="ARBA00023315"/>
    </source>
</evidence>
<dbReference type="AlphaFoldDB" id="A0AAP0MBD4"/>
<dbReference type="SUPFAM" id="SSF54001">
    <property type="entry name" value="Cysteine proteinases"/>
    <property type="match status" value="1"/>
</dbReference>
<dbReference type="InterPro" id="IPR038156">
    <property type="entry name" value="PCS_N_sf"/>
</dbReference>
<reference evidence="7 8" key="1">
    <citation type="submission" date="2024-05" db="EMBL/GenBank/DDBJ databases">
        <title>Haplotype-resolved chromosome-level genome assembly of Huyou (Citrus changshanensis).</title>
        <authorList>
            <person name="Miao C."/>
            <person name="Chen W."/>
            <person name="Wu Y."/>
            <person name="Wang L."/>
            <person name="Zhao S."/>
            <person name="Grierson D."/>
            <person name="Xu C."/>
            <person name="Chen K."/>
        </authorList>
    </citation>
    <scope>NUCLEOTIDE SEQUENCE [LARGE SCALE GENOMIC DNA]</scope>
    <source>
        <strain evidence="7">01-14</strain>
        <tissue evidence="7">Leaf</tissue>
    </source>
</reference>
<protein>
    <recommendedName>
        <fullName evidence="1">glutathione gamma-glutamylcysteinyltransferase</fullName>
        <ecNumber evidence="1">2.3.2.15</ecNumber>
    </recommendedName>
</protein>
<evidence type="ECO:0000256" key="1">
    <source>
        <dbReference type="ARBA" id="ARBA00012468"/>
    </source>
</evidence>
<evidence type="ECO:0000256" key="2">
    <source>
        <dbReference type="ARBA" id="ARBA00022539"/>
    </source>
</evidence>